<name>A0A136JCP6_9PEZI</name>
<dbReference type="InParanoid" id="A0A136JCP6"/>
<dbReference type="PRINTS" id="PR00146">
    <property type="entry name" value="DHPICSNTHASE"/>
</dbReference>
<dbReference type="InterPro" id="IPR013785">
    <property type="entry name" value="Aldolase_TIM"/>
</dbReference>
<dbReference type="OrthoDB" id="191315at2759"/>
<organism evidence="3 4">
    <name type="scientific">Microdochium bolleyi</name>
    <dbReference type="NCBI Taxonomy" id="196109"/>
    <lineage>
        <taxon>Eukaryota</taxon>
        <taxon>Fungi</taxon>
        <taxon>Dikarya</taxon>
        <taxon>Ascomycota</taxon>
        <taxon>Pezizomycotina</taxon>
        <taxon>Sordariomycetes</taxon>
        <taxon>Xylariomycetidae</taxon>
        <taxon>Xylariales</taxon>
        <taxon>Microdochiaceae</taxon>
        <taxon>Microdochium</taxon>
    </lineage>
</organism>
<dbReference type="CDD" id="cd00408">
    <property type="entry name" value="DHDPS-like"/>
    <property type="match status" value="1"/>
</dbReference>
<dbReference type="Gene3D" id="3.20.20.70">
    <property type="entry name" value="Aldolase class I"/>
    <property type="match status" value="1"/>
</dbReference>
<dbReference type="PANTHER" id="PTHR12128:SF47">
    <property type="entry name" value="DIHYDRODIPICOLINATE SYNTHASE-RELATED"/>
    <property type="match status" value="1"/>
</dbReference>
<dbReference type="AlphaFoldDB" id="A0A136JCP6"/>
<feature type="non-terminal residue" evidence="3">
    <location>
        <position position="292"/>
    </location>
</feature>
<dbReference type="STRING" id="196109.A0A136JCP6"/>
<sequence length="292" mass="30657">MSITDPPQAASDAAPAVPAGVWCPVVSLYKDTPLQELDMDAMHTYFTHLISSGVNGLVLQGSTAEAALLLPEERVAITRLARKAAADLGVPDFPLAAGVSGQSTVETFRLIDDATEAGADFALLLPPSYWPKAIGNKDIVAFYRDAADHSRIPIIIYNFPGVTAGIDLGVDVLSELATHPNIAGVKLTCANAGKVSCLTAQFSPSQFAVFSGQSDWLLPCLVAGGIGCVTGIGNVFPRAVTELYALWQAGRTDEARRLQGQVALAEYACKKGLSATKYGAGHFVGRRLGLAN</sequence>
<gene>
    <name evidence="3" type="ORF">Micbo1qcDRAFT_116888</name>
</gene>
<dbReference type="SMART" id="SM01130">
    <property type="entry name" value="DHDPS"/>
    <property type="match status" value="1"/>
</dbReference>
<feature type="active site" description="Proton donor/acceptor" evidence="1">
    <location>
        <position position="157"/>
    </location>
</feature>
<accession>A0A136JCP6</accession>
<dbReference type="EMBL" id="KQ964247">
    <property type="protein sequence ID" value="KXJ94916.1"/>
    <property type="molecule type" value="Genomic_DNA"/>
</dbReference>
<evidence type="ECO:0000313" key="3">
    <source>
        <dbReference type="EMBL" id="KXJ94916.1"/>
    </source>
</evidence>
<evidence type="ECO:0000256" key="1">
    <source>
        <dbReference type="PIRSR" id="PIRSR001365-1"/>
    </source>
</evidence>
<dbReference type="GO" id="GO:0008840">
    <property type="term" value="F:4-hydroxy-tetrahydrodipicolinate synthase activity"/>
    <property type="evidence" value="ECO:0007669"/>
    <property type="project" value="TreeGrafter"/>
</dbReference>
<proteinExistence type="predicted"/>
<dbReference type="PIRSF" id="PIRSF001365">
    <property type="entry name" value="DHDPS"/>
    <property type="match status" value="1"/>
</dbReference>
<dbReference type="PANTHER" id="PTHR12128">
    <property type="entry name" value="DIHYDRODIPICOLINATE SYNTHASE"/>
    <property type="match status" value="1"/>
</dbReference>
<dbReference type="Proteomes" id="UP000070501">
    <property type="component" value="Unassembled WGS sequence"/>
</dbReference>
<evidence type="ECO:0000313" key="4">
    <source>
        <dbReference type="Proteomes" id="UP000070501"/>
    </source>
</evidence>
<reference evidence="4" key="1">
    <citation type="submission" date="2016-02" db="EMBL/GenBank/DDBJ databases">
        <title>Draft genome sequence of Microdochium bolleyi, a fungal endophyte of beachgrass.</title>
        <authorList>
            <consortium name="DOE Joint Genome Institute"/>
            <person name="David A.S."/>
            <person name="May G."/>
            <person name="Haridas S."/>
            <person name="Lim J."/>
            <person name="Wang M."/>
            <person name="Labutti K."/>
            <person name="Lipzen A."/>
            <person name="Barry K."/>
            <person name="Grigoriev I.V."/>
        </authorList>
    </citation>
    <scope>NUCLEOTIDE SEQUENCE [LARGE SCALE GENOMIC DNA]</scope>
    <source>
        <strain evidence="4">J235TASD1</strain>
    </source>
</reference>
<keyword evidence="4" id="KW-1185">Reference proteome</keyword>
<evidence type="ECO:0000256" key="2">
    <source>
        <dbReference type="PIRSR" id="PIRSR001365-2"/>
    </source>
</evidence>
<dbReference type="InterPro" id="IPR002220">
    <property type="entry name" value="DapA-like"/>
</dbReference>
<protein>
    <recommendedName>
        <fullName evidence="5">Dihydrodipicolinate synthase</fullName>
    </recommendedName>
</protein>
<feature type="active site" description="Schiff-base intermediate with substrate" evidence="1">
    <location>
        <position position="186"/>
    </location>
</feature>
<dbReference type="SUPFAM" id="SSF51569">
    <property type="entry name" value="Aldolase"/>
    <property type="match status" value="1"/>
</dbReference>
<evidence type="ECO:0008006" key="5">
    <source>
        <dbReference type="Google" id="ProtNLM"/>
    </source>
</evidence>
<feature type="binding site" evidence="2">
    <location>
        <position position="63"/>
    </location>
    <ligand>
        <name>pyruvate</name>
        <dbReference type="ChEBI" id="CHEBI:15361"/>
    </ligand>
</feature>
<dbReference type="Pfam" id="PF00701">
    <property type="entry name" value="DHDPS"/>
    <property type="match status" value="1"/>
</dbReference>
<feature type="binding site" evidence="2">
    <location>
        <position position="229"/>
    </location>
    <ligand>
        <name>pyruvate</name>
        <dbReference type="ChEBI" id="CHEBI:15361"/>
    </ligand>
</feature>